<dbReference type="InterPro" id="IPR009030">
    <property type="entry name" value="Growth_fac_rcpt_cys_sf"/>
</dbReference>
<dbReference type="SMART" id="SM01411">
    <property type="entry name" value="Ephrin_rec_like"/>
    <property type="match status" value="3"/>
</dbReference>
<name>A0A853KVX2_9PROT</name>
<protein>
    <submittedName>
        <fullName evidence="1">Uncharacterized protein</fullName>
    </submittedName>
</protein>
<dbReference type="Pfam" id="PF19193">
    <property type="entry name" value="Tectonin"/>
    <property type="match status" value="1"/>
</dbReference>
<comment type="caution">
    <text evidence="1">The sequence shown here is derived from an EMBL/GenBank/DDBJ whole genome shotgun (WGS) entry which is preliminary data.</text>
</comment>
<dbReference type="SMART" id="SM00706">
    <property type="entry name" value="TECPR"/>
    <property type="match status" value="5"/>
</dbReference>
<dbReference type="SUPFAM" id="SSF57184">
    <property type="entry name" value="Growth factor receptor domain"/>
    <property type="match status" value="1"/>
</dbReference>
<dbReference type="Proteomes" id="UP000094009">
    <property type="component" value="Unassembled WGS sequence"/>
</dbReference>
<dbReference type="InterPro" id="IPR006624">
    <property type="entry name" value="Beta-propeller_rpt_TECPR"/>
</dbReference>
<dbReference type="EMBL" id="JPVZ01000012">
    <property type="protein sequence ID" value="OAZ07921.1"/>
    <property type="molecule type" value="Genomic_DNA"/>
</dbReference>
<proteinExistence type="predicted"/>
<gene>
    <name evidence="1" type="ORF">TH4_19150</name>
</gene>
<evidence type="ECO:0000313" key="1">
    <source>
        <dbReference type="EMBL" id="OAZ07921.1"/>
    </source>
</evidence>
<organism evidence="1 2">
    <name type="scientific">Thalassospira tepidiphila MCCC 1A03514</name>
    <dbReference type="NCBI Taxonomy" id="1177930"/>
    <lineage>
        <taxon>Bacteria</taxon>
        <taxon>Pseudomonadati</taxon>
        <taxon>Pseudomonadota</taxon>
        <taxon>Alphaproteobacteria</taxon>
        <taxon>Rhodospirillales</taxon>
        <taxon>Thalassospiraceae</taxon>
        <taxon>Thalassospira</taxon>
    </lineage>
</organism>
<dbReference type="RefSeq" id="WP_157097803.1">
    <property type="nucleotide sequence ID" value="NZ_JPVZ01000012.1"/>
</dbReference>
<accession>A0A853KVX2</accession>
<evidence type="ECO:0000313" key="2">
    <source>
        <dbReference type="Proteomes" id="UP000094009"/>
    </source>
</evidence>
<dbReference type="AlphaFoldDB" id="A0A853KVX2"/>
<sequence>MGSRIKSGYILWRALIVLIAGFVSILASISEVKAQQTQAAFTEGGHAICGAMDLRTNTLLGACGFASATKTGKAVGECPRGSFFDIGTWSCFSCPSGYNRTGFAVDTPKACSKQISAEYKRATRVGAHKSCPSGSFKDLRNGGECWSCPAGFDRTLSAVNEWDACGKIFEPARRAEFIDRVCPEGSFPDLNGSCYTCPDGYRRTAAAVSAHNACFRNESLVAAEKITALTCKAGEYFDFIDGGTCWSCPVNSVRSVYGVKTSQACEYLTMRWEPARRTPNGLFGLPGAHEIVAEVIKDRTLIDESISNYIAAAGLNKAKADELKTEAWNLILTEPEESAILKAAVYMHVFNVIKRGAKTKAERDLLNYLAVYVQQSRLLVAKEMQGVWQSWERGLKVARPGRSTGLNPNDIGVRPPQMEDQVGDIMLLAPGAAVVVAYVGLGSATLVSTSVAKAVGTVGQAIFPHLVQGMKETMRITVTTTSIGTTSMAFMAPTMIILSASSIVASIGTDIALDQIKQESIITDALANSKKPVNLSRLLLTDNGRTEVLMNWGLMTQETIKPNTQTWAQLMPAEKATGAGDHSVTLDNGNVVVGNFEIDTVIDGGQNNTRNDTITLSQIESTGTVGAAGRATNWDLIPGDATDVAIGTDGTTYVIGVSKAGGGYEIFKRAKTAKRWIKMAGAAVRIAVSDKDAWVVNDAGLIFAQSGTKWRQIPGPAAQDIGASANGVWITAVDNTIHVRNGNRWQKLPGTATRIDIDQNGRPWVVNKNGDIFVHDNNKKWQKLPGAAVDIAVDIPGAALIIGTDGKTYLFNGAKQDWDPIVNEPDSSAIGAGDGQVWRLTKNNKIYQMQ</sequence>
<reference evidence="1 2" key="1">
    <citation type="submission" date="2014-07" db="EMBL/GenBank/DDBJ databases">
        <title>Draft genome sequence of Thalassospira tepidiphila 1-1B.</title>
        <authorList>
            <person name="Lai Q."/>
            <person name="Shao Z."/>
        </authorList>
    </citation>
    <scope>NUCLEOTIDE SEQUENCE [LARGE SCALE GENOMIC DNA]</scope>
    <source>
        <strain evidence="1 2">MCCC 1A03514</strain>
    </source>
</reference>